<dbReference type="Proteomes" id="UP001623008">
    <property type="component" value="Unassembled WGS sequence"/>
</dbReference>
<accession>A0ABW8R0B2</accession>
<protein>
    <recommendedName>
        <fullName evidence="4">Chemotaxis protein</fullName>
    </recommendedName>
</protein>
<name>A0ABW8R0B2_9PSED</name>
<evidence type="ECO:0000313" key="3">
    <source>
        <dbReference type="Proteomes" id="UP001623008"/>
    </source>
</evidence>
<evidence type="ECO:0000256" key="1">
    <source>
        <dbReference type="SAM" id="MobiDB-lite"/>
    </source>
</evidence>
<feature type="region of interest" description="Disordered" evidence="1">
    <location>
        <begin position="1"/>
        <end position="43"/>
    </location>
</feature>
<proteinExistence type="predicted"/>
<organism evidence="2 3">
    <name type="scientific">Pseudomonas pergaminensis</name>
    <dbReference type="NCBI Taxonomy" id="2853159"/>
    <lineage>
        <taxon>Bacteria</taxon>
        <taxon>Pseudomonadati</taxon>
        <taxon>Pseudomonadota</taxon>
        <taxon>Gammaproteobacteria</taxon>
        <taxon>Pseudomonadales</taxon>
        <taxon>Pseudomonadaceae</taxon>
        <taxon>Pseudomonas</taxon>
    </lineage>
</organism>
<dbReference type="RefSeq" id="WP_406597982.1">
    <property type="nucleotide sequence ID" value="NZ_JBJHQF010000020.1"/>
</dbReference>
<evidence type="ECO:0008006" key="4">
    <source>
        <dbReference type="Google" id="ProtNLM"/>
    </source>
</evidence>
<comment type="caution">
    <text evidence="2">The sequence shown here is derived from an EMBL/GenBank/DDBJ whole genome shotgun (WGS) entry which is preliminary data.</text>
</comment>
<feature type="region of interest" description="Disordered" evidence="1">
    <location>
        <begin position="134"/>
        <end position="155"/>
    </location>
</feature>
<keyword evidence="3" id="KW-1185">Reference proteome</keyword>
<dbReference type="EMBL" id="JBJHQF010000020">
    <property type="protein sequence ID" value="MFK9005330.1"/>
    <property type="molecule type" value="Genomic_DNA"/>
</dbReference>
<gene>
    <name evidence="2" type="ORF">ACJEBJ_14445</name>
</gene>
<sequence>MASIGGINPSSIRIPTMPDLKKDAGVDDASNPSAPQADAKPVEGVAVTISGAGLQAARNDANKDIDDSNLSDSVKQLLKMIRELKKQLEDKMAELAAAMADTSMTPEARQARVAGLQSDVTSLQAALATTQAQLAKAMKDEPPEAQMEAMSLMAK</sequence>
<evidence type="ECO:0000313" key="2">
    <source>
        <dbReference type="EMBL" id="MFK9005330.1"/>
    </source>
</evidence>
<reference evidence="2 3" key="1">
    <citation type="submission" date="2024-11" db="EMBL/GenBank/DDBJ databases">
        <authorList>
            <person name="Lucas J.A."/>
        </authorList>
    </citation>
    <scope>NUCLEOTIDE SEQUENCE [LARGE SCALE GENOMIC DNA]</scope>
    <source>
        <strain evidence="2 3">Z 7.15</strain>
    </source>
</reference>